<dbReference type="OrthoDB" id="1114143at2759"/>
<dbReference type="InterPro" id="IPR001878">
    <property type="entry name" value="Znf_CCHC"/>
</dbReference>
<organism evidence="4 5">
    <name type="scientific">Arabidopsis thaliana</name>
    <name type="common">Mouse-ear cress</name>
    <dbReference type="NCBI Taxonomy" id="3702"/>
    <lineage>
        <taxon>Eukaryota</taxon>
        <taxon>Viridiplantae</taxon>
        <taxon>Streptophyta</taxon>
        <taxon>Embryophyta</taxon>
        <taxon>Tracheophyta</taxon>
        <taxon>Spermatophyta</taxon>
        <taxon>Magnoliopsida</taxon>
        <taxon>eudicotyledons</taxon>
        <taxon>Gunneridae</taxon>
        <taxon>Pentapetalae</taxon>
        <taxon>rosids</taxon>
        <taxon>malvids</taxon>
        <taxon>Brassicales</taxon>
        <taxon>Brassicaceae</taxon>
        <taxon>Camelineae</taxon>
        <taxon>Arabidopsis</taxon>
    </lineage>
</organism>
<feature type="region of interest" description="Disordered" evidence="2">
    <location>
        <begin position="376"/>
        <end position="411"/>
    </location>
</feature>
<proteinExistence type="predicted"/>
<keyword evidence="1" id="KW-0862">Zinc</keyword>
<dbReference type="ExpressionAtlas" id="A0A5S9Y8M6">
    <property type="expression patterns" value="differential"/>
</dbReference>
<evidence type="ECO:0000313" key="4">
    <source>
        <dbReference type="EMBL" id="CAA0405465.1"/>
    </source>
</evidence>
<protein>
    <recommendedName>
        <fullName evidence="3">CCHC-type domain-containing protein</fullName>
    </recommendedName>
</protein>
<evidence type="ECO:0000256" key="1">
    <source>
        <dbReference type="PROSITE-ProRule" id="PRU00047"/>
    </source>
</evidence>
<evidence type="ECO:0000313" key="5">
    <source>
        <dbReference type="Proteomes" id="UP000434276"/>
    </source>
</evidence>
<reference evidence="4 5" key="1">
    <citation type="submission" date="2019-12" db="EMBL/GenBank/DDBJ databases">
        <authorList>
            <person name="Jiao W.-B."/>
            <person name="Schneeberger K."/>
        </authorList>
    </citation>
    <scope>NUCLEOTIDE SEQUENCE [LARGE SCALE GENOMIC DNA]</scope>
    <source>
        <strain evidence="5">cv. C24</strain>
    </source>
</reference>
<dbReference type="PANTHER" id="PTHR31286">
    <property type="entry name" value="GLYCINE-RICH CELL WALL STRUCTURAL PROTEIN 1.8-LIKE"/>
    <property type="match status" value="1"/>
</dbReference>
<gene>
    <name evidence="4" type="ORF">C24_LOCUS23517</name>
</gene>
<evidence type="ECO:0000256" key="2">
    <source>
        <dbReference type="SAM" id="MobiDB-lite"/>
    </source>
</evidence>
<dbReference type="InterPro" id="IPR040256">
    <property type="entry name" value="At4g02000-like"/>
</dbReference>
<feature type="domain" description="CCHC-type" evidence="3">
    <location>
        <begin position="315"/>
        <end position="331"/>
    </location>
</feature>
<dbReference type="AlphaFoldDB" id="A0A5S9Y8M6"/>
<evidence type="ECO:0000259" key="3">
    <source>
        <dbReference type="PROSITE" id="PS50158"/>
    </source>
</evidence>
<dbReference type="PANTHER" id="PTHR31286:SF181">
    <property type="entry name" value="ZINC KNUCKLE (CCHC-TYPE) FAMILY PROTEIN"/>
    <property type="match status" value="1"/>
</dbReference>
<name>A0A5S9Y8M6_ARATH</name>
<keyword evidence="1" id="KW-0863">Zinc-finger</keyword>
<dbReference type="GO" id="GO:0008270">
    <property type="term" value="F:zinc ion binding"/>
    <property type="evidence" value="ECO:0007669"/>
    <property type="project" value="UniProtKB-KW"/>
</dbReference>
<sequence>MPKKKKSVRPSWPPIPSKFFRVQAVSSAPGSSVSSVPVGSLPVSSVSSTPVTFQQDSSVRPSSPKVLGSMLELCQDIVPLTSFDLVEVLDKSVKLPEARISSEIAVPVSENSSIGTVELEQGCEITSATAPELEISSSVPVDTLINSSFDRITNPSPTSSKGPLWMTPSTFLEDGTPMVVAPASVLLKTAEMSLWEHYGSSVLEDGDVDFHSFSKYSPMGEGPLEPQELQTAQTWAILKNVPPQLYSLEGISVIASGIGEPLHTEKSRLDPVNIGRTKVKVVTNLGTPLPDSIVVRDVQGNTARVAVTYPRPPPKCLNCGSYGHLLSRCSKPLMKKLPFKKDLPSGSKEVQIPVISLPTSQEAQRGIMLESLIEDQKTTTTQAKSKRRRSRSKKRSASLPPASIGPLEIQKGVKEGKSDRLAVVAKPKWIVKADVKRRGTASQPTLSSRTIIDASCEL</sequence>
<dbReference type="PROSITE" id="PS50158">
    <property type="entry name" value="ZF_CCHC"/>
    <property type="match status" value="1"/>
</dbReference>
<dbReference type="Proteomes" id="UP000434276">
    <property type="component" value="Unassembled WGS sequence"/>
</dbReference>
<dbReference type="GO" id="GO:0003676">
    <property type="term" value="F:nucleic acid binding"/>
    <property type="evidence" value="ECO:0007669"/>
    <property type="project" value="InterPro"/>
</dbReference>
<accession>A0A5S9Y8M6</accession>
<dbReference type="EMBL" id="CACSHJ010000096">
    <property type="protein sequence ID" value="CAA0405465.1"/>
    <property type="molecule type" value="Genomic_DNA"/>
</dbReference>
<keyword evidence="1" id="KW-0479">Metal-binding</keyword>
<feature type="compositionally biased region" description="Basic residues" evidence="2">
    <location>
        <begin position="384"/>
        <end position="396"/>
    </location>
</feature>